<dbReference type="PANTHER" id="PTHR38590:SF1">
    <property type="entry name" value="BLL0828 PROTEIN"/>
    <property type="match status" value="1"/>
</dbReference>
<dbReference type="Gene3D" id="3.40.960.10">
    <property type="entry name" value="VSR Endonuclease"/>
    <property type="match status" value="1"/>
</dbReference>
<dbReference type="GO" id="GO:0004519">
    <property type="term" value="F:endonuclease activity"/>
    <property type="evidence" value="ECO:0007669"/>
    <property type="project" value="UniProtKB-KW"/>
</dbReference>
<feature type="domain" description="DUF559" evidence="1">
    <location>
        <begin position="6"/>
        <end position="104"/>
    </location>
</feature>
<gene>
    <name evidence="2" type="ORF">SAMN05216456_3301</name>
</gene>
<dbReference type="InterPro" id="IPR047216">
    <property type="entry name" value="Endonuclease_DUF559_bact"/>
</dbReference>
<accession>A0A1I7NUG5</accession>
<evidence type="ECO:0000313" key="2">
    <source>
        <dbReference type="EMBL" id="SFV38294.1"/>
    </source>
</evidence>
<evidence type="ECO:0000259" key="1">
    <source>
        <dbReference type="Pfam" id="PF04480"/>
    </source>
</evidence>
<dbReference type="STRING" id="429728.SAMN05216456_3301"/>
<dbReference type="SUPFAM" id="SSF52980">
    <property type="entry name" value="Restriction endonuclease-like"/>
    <property type="match status" value="1"/>
</dbReference>
<keyword evidence="2" id="KW-0540">Nuclease</keyword>
<keyword evidence="3" id="KW-1185">Reference proteome</keyword>
<dbReference type="CDD" id="cd01038">
    <property type="entry name" value="Endonuclease_DUF559"/>
    <property type="match status" value="1"/>
</dbReference>
<dbReference type="OrthoDB" id="9798754at2"/>
<name>A0A1I7NUG5_9HYPH</name>
<dbReference type="Proteomes" id="UP000199074">
    <property type="component" value="Unassembled WGS sequence"/>
</dbReference>
<dbReference type="Pfam" id="PF04480">
    <property type="entry name" value="DUF559"/>
    <property type="match status" value="1"/>
</dbReference>
<dbReference type="AlphaFoldDB" id="A0A1I7NUG5"/>
<organism evidence="2 3">
    <name type="scientific">Devosia crocina</name>
    <dbReference type="NCBI Taxonomy" id="429728"/>
    <lineage>
        <taxon>Bacteria</taxon>
        <taxon>Pseudomonadati</taxon>
        <taxon>Pseudomonadota</taxon>
        <taxon>Alphaproteobacteria</taxon>
        <taxon>Hyphomicrobiales</taxon>
        <taxon>Devosiaceae</taxon>
        <taxon>Devosia</taxon>
    </lineage>
</organism>
<evidence type="ECO:0000313" key="3">
    <source>
        <dbReference type="Proteomes" id="UP000199074"/>
    </source>
</evidence>
<dbReference type="EMBL" id="FPCK01000004">
    <property type="protein sequence ID" value="SFV38294.1"/>
    <property type="molecule type" value="Genomic_DNA"/>
</dbReference>
<keyword evidence="2" id="KW-0255">Endonuclease</keyword>
<protein>
    <submittedName>
        <fullName evidence="2">Very-short-patch-repair endonuclease</fullName>
    </submittedName>
</protein>
<dbReference type="InterPro" id="IPR007569">
    <property type="entry name" value="DUF559"/>
</dbReference>
<reference evidence="2 3" key="1">
    <citation type="submission" date="2016-10" db="EMBL/GenBank/DDBJ databases">
        <authorList>
            <person name="de Groot N.N."/>
        </authorList>
    </citation>
    <scope>NUCLEOTIDE SEQUENCE [LARGE SCALE GENOMIC DNA]</scope>
    <source>
        <strain evidence="2 3">IPL20</strain>
    </source>
</reference>
<dbReference type="PANTHER" id="PTHR38590">
    <property type="entry name" value="BLL0828 PROTEIN"/>
    <property type="match status" value="1"/>
</dbReference>
<dbReference type="InterPro" id="IPR011335">
    <property type="entry name" value="Restrct_endonuc-II-like"/>
</dbReference>
<sequence length="121" mass="13893">MDDPVTFARKLRREQTAPERRFWVILQPWRDAGLHWRRQAPLGPYIVDFVCKPAKLIVEIDGDTHYSEDGMIRDTERTAFLESRRFRVLRFTNAEVMDNAEGVFGVLSGILGEPGSKSTPS</sequence>
<keyword evidence="2" id="KW-0378">Hydrolase</keyword>
<dbReference type="RefSeq" id="WP_092426478.1">
    <property type="nucleotide sequence ID" value="NZ_FPCK01000004.1"/>
</dbReference>
<proteinExistence type="predicted"/>